<reference evidence="1" key="1">
    <citation type="journal article" date="2019" name="bioRxiv">
        <title>The Genome of the Zebra Mussel, Dreissena polymorpha: A Resource for Invasive Species Research.</title>
        <authorList>
            <person name="McCartney M.A."/>
            <person name="Auch B."/>
            <person name="Kono T."/>
            <person name="Mallez S."/>
            <person name="Zhang Y."/>
            <person name="Obille A."/>
            <person name="Becker A."/>
            <person name="Abrahante J.E."/>
            <person name="Garbe J."/>
            <person name="Badalamenti J.P."/>
            <person name="Herman A."/>
            <person name="Mangelson H."/>
            <person name="Liachko I."/>
            <person name="Sullivan S."/>
            <person name="Sone E.D."/>
            <person name="Koren S."/>
            <person name="Silverstein K.A.T."/>
            <person name="Beckman K.B."/>
            <person name="Gohl D.M."/>
        </authorList>
    </citation>
    <scope>NUCLEOTIDE SEQUENCE</scope>
    <source>
        <strain evidence="1">Duluth1</strain>
        <tissue evidence="1">Whole animal</tissue>
    </source>
</reference>
<proteinExistence type="predicted"/>
<dbReference type="AlphaFoldDB" id="A0A9D4NJ21"/>
<comment type="caution">
    <text evidence="1">The sequence shown here is derived from an EMBL/GenBank/DDBJ whole genome shotgun (WGS) entry which is preliminary data.</text>
</comment>
<dbReference type="EMBL" id="JAIWYP010000001">
    <property type="protein sequence ID" value="KAH3896360.1"/>
    <property type="molecule type" value="Genomic_DNA"/>
</dbReference>
<organism evidence="1 2">
    <name type="scientific">Dreissena polymorpha</name>
    <name type="common">Zebra mussel</name>
    <name type="synonym">Mytilus polymorpha</name>
    <dbReference type="NCBI Taxonomy" id="45954"/>
    <lineage>
        <taxon>Eukaryota</taxon>
        <taxon>Metazoa</taxon>
        <taxon>Spiralia</taxon>
        <taxon>Lophotrochozoa</taxon>
        <taxon>Mollusca</taxon>
        <taxon>Bivalvia</taxon>
        <taxon>Autobranchia</taxon>
        <taxon>Heteroconchia</taxon>
        <taxon>Euheterodonta</taxon>
        <taxon>Imparidentia</taxon>
        <taxon>Neoheterodontei</taxon>
        <taxon>Myida</taxon>
        <taxon>Dreissenoidea</taxon>
        <taxon>Dreissenidae</taxon>
        <taxon>Dreissena</taxon>
    </lineage>
</organism>
<dbReference type="Proteomes" id="UP000828390">
    <property type="component" value="Unassembled WGS sequence"/>
</dbReference>
<keyword evidence="2" id="KW-1185">Reference proteome</keyword>
<accession>A0A9D4NJ21</accession>
<protein>
    <submittedName>
        <fullName evidence="1">Uncharacterized protein</fullName>
    </submittedName>
</protein>
<evidence type="ECO:0000313" key="2">
    <source>
        <dbReference type="Proteomes" id="UP000828390"/>
    </source>
</evidence>
<sequence>MPRATAIRRVNTRFGCPQPEQTESALICFDFRIRIVNNPRVLQKPPFLKNALIRCRSHFHLNKLEVSTGPVADLSSIPAAHLTTIPAAVTSTKT</sequence>
<gene>
    <name evidence="1" type="ORF">DPMN_020536</name>
</gene>
<name>A0A9D4NJ21_DREPO</name>
<evidence type="ECO:0000313" key="1">
    <source>
        <dbReference type="EMBL" id="KAH3896360.1"/>
    </source>
</evidence>
<reference evidence="1" key="2">
    <citation type="submission" date="2020-11" db="EMBL/GenBank/DDBJ databases">
        <authorList>
            <person name="McCartney M.A."/>
            <person name="Auch B."/>
            <person name="Kono T."/>
            <person name="Mallez S."/>
            <person name="Becker A."/>
            <person name="Gohl D.M."/>
            <person name="Silverstein K.A.T."/>
            <person name="Koren S."/>
            <person name="Bechman K.B."/>
            <person name="Herman A."/>
            <person name="Abrahante J.E."/>
            <person name="Garbe J."/>
        </authorList>
    </citation>
    <scope>NUCLEOTIDE SEQUENCE</scope>
    <source>
        <strain evidence="1">Duluth1</strain>
        <tissue evidence="1">Whole animal</tissue>
    </source>
</reference>